<dbReference type="Gene3D" id="3.20.20.190">
    <property type="entry name" value="Phosphatidylinositol (PI) phosphodiesterase"/>
    <property type="match status" value="1"/>
</dbReference>
<evidence type="ECO:0000256" key="2">
    <source>
        <dbReference type="ARBA" id="ARBA00022798"/>
    </source>
</evidence>
<reference evidence="6" key="1">
    <citation type="submission" date="2021-01" db="EMBL/GenBank/DDBJ databases">
        <authorList>
            <person name="Corre E."/>
            <person name="Pelletier E."/>
            <person name="Niang G."/>
            <person name="Scheremetjew M."/>
            <person name="Finn R."/>
            <person name="Kale V."/>
            <person name="Holt S."/>
            <person name="Cochrane G."/>
            <person name="Meng A."/>
            <person name="Brown T."/>
            <person name="Cohen L."/>
        </authorList>
    </citation>
    <scope>NUCLEOTIDE SEQUENCE</scope>
    <source>
        <strain evidence="6">CCMP1320</strain>
    </source>
</reference>
<dbReference type="SUPFAM" id="SSF51695">
    <property type="entry name" value="PLC-like phosphodiesterases"/>
    <property type="match status" value="1"/>
</dbReference>
<evidence type="ECO:0000313" key="6">
    <source>
        <dbReference type="EMBL" id="CAE0487310.1"/>
    </source>
</evidence>
<dbReference type="AlphaFoldDB" id="A0A7S3QMH3"/>
<sequence>MRLLQNLLKGLSRVEAVPSPPSRPLPSVFTLHRPRKCSAESLSAGTEVGLCEQAHWHANAQANSFELRHRLAPFEREQARHGSNLATRVEGQLHPSFRENTLKSCQKAAEAGASFVEFDLQVTADGVVVLWHDDQVIFTGPEGTPLHRKVADLTLAQFKALTCGESIMEEEETCGQSPPRHATPLLRRFDGVNGHQAPDSLLPWVVSVDDELPTLDAIFNGLPEHVGLNLEVKMAMPNTCPATPPEEVDRMVTPILECVQRHTETSSRGVTFSSFDPDVCVALKSRQSRYPVVFLSGMGLYPHADARRTSIEAAINHAASAQLAGIVAPASVLLANQGMVAAAKAANLALMTYGRENNEPENVRQQAKLGVKGAILDEVEHVVKELEREAQAAVIHRSPDAVQYQVGHLDVGAPAAIRVRA</sequence>
<evidence type="ECO:0000256" key="1">
    <source>
        <dbReference type="ARBA" id="ARBA00012247"/>
    </source>
</evidence>
<dbReference type="PANTHER" id="PTHR22958">
    <property type="entry name" value="GLYCEROPHOSPHORYL DIESTER PHOSPHODIESTERASE"/>
    <property type="match status" value="1"/>
</dbReference>
<proteinExistence type="predicted"/>
<dbReference type="PROSITE" id="PS51704">
    <property type="entry name" value="GP_PDE"/>
    <property type="match status" value="1"/>
</dbReference>
<evidence type="ECO:0000256" key="4">
    <source>
        <dbReference type="ARBA" id="ARBA00047512"/>
    </source>
</evidence>
<dbReference type="InterPro" id="IPR017946">
    <property type="entry name" value="PLC-like_Pdiesterase_TIM-brl"/>
</dbReference>
<dbReference type="InterPro" id="IPR030395">
    <property type="entry name" value="GP_PDE_dom"/>
</dbReference>
<accession>A0A7S3QMH3</accession>
<dbReference type="GO" id="GO:0046475">
    <property type="term" value="P:glycerophospholipid catabolic process"/>
    <property type="evidence" value="ECO:0007669"/>
    <property type="project" value="TreeGrafter"/>
</dbReference>
<dbReference type="InterPro" id="IPR051578">
    <property type="entry name" value="GDPD"/>
</dbReference>
<dbReference type="EC" id="3.1.4.46" evidence="1"/>
<protein>
    <recommendedName>
        <fullName evidence="1">glycerophosphodiester phosphodiesterase</fullName>
        <ecNumber evidence="1">3.1.4.46</ecNumber>
    </recommendedName>
</protein>
<evidence type="ECO:0000256" key="3">
    <source>
        <dbReference type="ARBA" id="ARBA00022801"/>
    </source>
</evidence>
<dbReference type="EMBL" id="HBIP01004795">
    <property type="protein sequence ID" value="CAE0487310.1"/>
    <property type="molecule type" value="Transcribed_RNA"/>
</dbReference>
<feature type="domain" description="GP-PDE" evidence="5">
    <location>
        <begin position="82"/>
        <end position="386"/>
    </location>
</feature>
<dbReference type="GO" id="GO:0008889">
    <property type="term" value="F:glycerophosphodiester phosphodiesterase activity"/>
    <property type="evidence" value="ECO:0007669"/>
    <property type="project" value="UniProtKB-EC"/>
</dbReference>
<gene>
    <name evidence="6" type="ORF">DTER00134_LOCUS2356</name>
</gene>
<dbReference type="Pfam" id="PF03009">
    <property type="entry name" value="GDPD"/>
    <property type="match status" value="1"/>
</dbReference>
<dbReference type="PANTHER" id="PTHR22958:SF1">
    <property type="entry name" value="GLYCEROPHOSPHOCHOLINE PHOSPHODIESTERASE GPCPD1"/>
    <property type="match status" value="1"/>
</dbReference>
<organism evidence="6">
    <name type="scientific">Dunaliella tertiolecta</name>
    <name type="common">Green alga</name>
    <dbReference type="NCBI Taxonomy" id="3047"/>
    <lineage>
        <taxon>Eukaryota</taxon>
        <taxon>Viridiplantae</taxon>
        <taxon>Chlorophyta</taxon>
        <taxon>core chlorophytes</taxon>
        <taxon>Chlorophyceae</taxon>
        <taxon>CS clade</taxon>
        <taxon>Chlamydomonadales</taxon>
        <taxon>Dunaliellaceae</taxon>
        <taxon>Dunaliella</taxon>
    </lineage>
</organism>
<dbReference type="GO" id="GO:0006071">
    <property type="term" value="P:glycerol metabolic process"/>
    <property type="evidence" value="ECO:0007669"/>
    <property type="project" value="UniProtKB-KW"/>
</dbReference>
<keyword evidence="3" id="KW-0378">Hydrolase</keyword>
<keyword evidence="2" id="KW-0319">Glycerol metabolism</keyword>
<comment type="catalytic activity">
    <reaction evidence="4">
        <text>a sn-glycero-3-phosphodiester + H2O = an alcohol + sn-glycerol 3-phosphate + H(+)</text>
        <dbReference type="Rhea" id="RHEA:12969"/>
        <dbReference type="ChEBI" id="CHEBI:15377"/>
        <dbReference type="ChEBI" id="CHEBI:15378"/>
        <dbReference type="ChEBI" id="CHEBI:30879"/>
        <dbReference type="ChEBI" id="CHEBI:57597"/>
        <dbReference type="ChEBI" id="CHEBI:83408"/>
        <dbReference type="EC" id="3.1.4.46"/>
    </reaction>
</comment>
<evidence type="ECO:0000259" key="5">
    <source>
        <dbReference type="PROSITE" id="PS51704"/>
    </source>
</evidence>
<name>A0A7S3QMH3_DUNTE</name>